<proteinExistence type="predicted"/>
<protein>
    <submittedName>
        <fullName evidence="1">Uncharacterized protein</fullName>
    </submittedName>
</protein>
<keyword evidence="2" id="KW-1185">Reference proteome</keyword>
<dbReference type="AlphaFoldDB" id="A0A9W7LCQ0"/>
<accession>A0A9W7LCQ0</accession>
<reference evidence="2" key="1">
    <citation type="journal article" date="2023" name="Commun. Biol.">
        <title>Genome analysis of Parmales, the sister group of diatoms, reveals the evolutionary specialization of diatoms from phago-mixotrophs to photoautotrophs.</title>
        <authorList>
            <person name="Ban H."/>
            <person name="Sato S."/>
            <person name="Yoshikawa S."/>
            <person name="Yamada K."/>
            <person name="Nakamura Y."/>
            <person name="Ichinomiya M."/>
            <person name="Sato N."/>
            <person name="Blanc-Mathieu R."/>
            <person name="Endo H."/>
            <person name="Kuwata A."/>
            <person name="Ogata H."/>
        </authorList>
    </citation>
    <scope>NUCLEOTIDE SEQUENCE [LARGE SCALE GENOMIC DNA]</scope>
</reference>
<dbReference type="EMBL" id="BRYA01001532">
    <property type="protein sequence ID" value="GMI45058.1"/>
    <property type="molecule type" value="Genomic_DNA"/>
</dbReference>
<evidence type="ECO:0000313" key="2">
    <source>
        <dbReference type="Proteomes" id="UP001165065"/>
    </source>
</evidence>
<comment type="caution">
    <text evidence="1">The sequence shown here is derived from an EMBL/GenBank/DDBJ whole genome shotgun (WGS) entry which is preliminary data.</text>
</comment>
<evidence type="ECO:0000313" key="1">
    <source>
        <dbReference type="EMBL" id="GMI45058.1"/>
    </source>
</evidence>
<organism evidence="1 2">
    <name type="scientific">Triparma columacea</name>
    <dbReference type="NCBI Taxonomy" id="722753"/>
    <lineage>
        <taxon>Eukaryota</taxon>
        <taxon>Sar</taxon>
        <taxon>Stramenopiles</taxon>
        <taxon>Ochrophyta</taxon>
        <taxon>Bolidophyceae</taxon>
        <taxon>Parmales</taxon>
        <taxon>Triparmaceae</taxon>
        <taxon>Triparma</taxon>
    </lineage>
</organism>
<dbReference type="Proteomes" id="UP001165065">
    <property type="component" value="Unassembled WGS sequence"/>
</dbReference>
<gene>
    <name evidence="1" type="ORF">TrCOL_g1230</name>
</gene>
<sequence>MTDKGYGKEGDSAATRYEKECLRDYYRRIDAMDDRQGGTRIRDRVNALGGVRVGAFGKYGEAGSGMMKVLNEWAKTMALKSYKSLGLEKPEEAVGWCRNSLVRTTGIAAWGLEFGE</sequence>
<name>A0A9W7LCQ0_9STRA</name>